<protein>
    <recommendedName>
        <fullName evidence="5">Secreted protein</fullName>
    </recommendedName>
</protein>
<organism evidence="3 4">
    <name type="scientific">Nonomuraea montanisoli</name>
    <dbReference type="NCBI Taxonomy" id="2741721"/>
    <lineage>
        <taxon>Bacteria</taxon>
        <taxon>Bacillati</taxon>
        <taxon>Actinomycetota</taxon>
        <taxon>Actinomycetes</taxon>
        <taxon>Streptosporangiales</taxon>
        <taxon>Streptosporangiaceae</taxon>
        <taxon>Nonomuraea</taxon>
    </lineage>
</organism>
<evidence type="ECO:0000256" key="2">
    <source>
        <dbReference type="SAM" id="Phobius"/>
    </source>
</evidence>
<keyword evidence="2" id="KW-1133">Transmembrane helix</keyword>
<comment type="caution">
    <text evidence="3">The sequence shown here is derived from an EMBL/GenBank/DDBJ whole genome shotgun (WGS) entry which is preliminary data.</text>
</comment>
<dbReference type="AlphaFoldDB" id="A0A7Y6I4R1"/>
<name>A0A7Y6I4R1_9ACTN</name>
<dbReference type="Proteomes" id="UP000586042">
    <property type="component" value="Unassembled WGS sequence"/>
</dbReference>
<reference evidence="3 4" key="1">
    <citation type="submission" date="2020-06" db="EMBL/GenBank/DDBJ databases">
        <title>Nonomuraea sp. SMC257, a novel actinomycete isolated from soil.</title>
        <authorList>
            <person name="Chanama M."/>
        </authorList>
    </citation>
    <scope>NUCLEOTIDE SEQUENCE [LARGE SCALE GENOMIC DNA]</scope>
    <source>
        <strain evidence="3 4">SMC257</strain>
    </source>
</reference>
<evidence type="ECO:0000256" key="1">
    <source>
        <dbReference type="SAM" id="MobiDB-lite"/>
    </source>
</evidence>
<keyword evidence="4" id="KW-1185">Reference proteome</keyword>
<accession>A0A7Y6I4R1</accession>
<keyword evidence="2" id="KW-0812">Transmembrane</keyword>
<feature type="region of interest" description="Disordered" evidence="1">
    <location>
        <begin position="1"/>
        <end position="41"/>
    </location>
</feature>
<feature type="transmembrane region" description="Helical" evidence="2">
    <location>
        <begin position="450"/>
        <end position="470"/>
    </location>
</feature>
<evidence type="ECO:0000313" key="4">
    <source>
        <dbReference type="Proteomes" id="UP000586042"/>
    </source>
</evidence>
<dbReference type="EMBL" id="JABWGN010000003">
    <property type="protein sequence ID" value="NUW31693.1"/>
    <property type="molecule type" value="Genomic_DNA"/>
</dbReference>
<proteinExistence type="predicted"/>
<evidence type="ECO:0000313" key="3">
    <source>
        <dbReference type="EMBL" id="NUW31693.1"/>
    </source>
</evidence>
<keyword evidence="2" id="KW-0472">Membrane</keyword>
<feature type="transmembrane region" description="Helical" evidence="2">
    <location>
        <begin position="48"/>
        <end position="71"/>
    </location>
</feature>
<gene>
    <name evidence="3" type="ORF">HTZ77_09665</name>
</gene>
<evidence type="ECO:0008006" key="5">
    <source>
        <dbReference type="Google" id="ProtNLM"/>
    </source>
</evidence>
<dbReference type="RefSeq" id="WP_175589128.1">
    <property type="nucleotide sequence ID" value="NZ_JABWGN010000003.1"/>
</dbReference>
<feature type="transmembrane region" description="Helical" evidence="2">
    <location>
        <begin position="260"/>
        <end position="283"/>
    </location>
</feature>
<feature type="compositionally biased region" description="Pro residues" evidence="1">
    <location>
        <begin position="1"/>
        <end position="25"/>
    </location>
</feature>
<feature type="transmembrane region" description="Helical" evidence="2">
    <location>
        <begin position="230"/>
        <end position="253"/>
    </location>
</feature>
<sequence length="477" mass="51313">MTTVQAPPPSAPPPSTSSPSAPPAPVGTLPAVRPPAPRRRSVPRRIQVITGVTVTTLALLFGSLAVGSAAARDGLRVIGRDAGPQVLATAGLYFGLSDMDAQIADALLMGQGYGERRQEALARYERRRSEADDALMKAFELSGDDPAERRTVQSVLDGLGRYERLVGQALLLDSQARHPAGAPPERVVAVYRQATDLMRLVLLPQAYNLTLESGTIVRRTYDEKSVVVPALRVVVIVTGLVALACLVWLQVYLARRFRRVFGLALLAATLATAVALVAGASVLGQDERDLRAAKTQGFDPVLNVARARAISNSMQGDQSRYLLDKVRADTYEHTYLDKAQTVFYLPAGNLDAYHAAVTASRTGYLGLMGDRLGGQDGERTLSAYQAFQRADTGFRALAAAGRADDAVAARLGEVRQAFDTYDGALVALSRGHEDAFRRAVGDGERALDDLWRLLPFAIGGIALLILAGVWPRLKEYR</sequence>